<organism evidence="6 7">
    <name type="scientific">Denitrobaculum tricleocarpae</name>
    <dbReference type="NCBI Taxonomy" id="2591009"/>
    <lineage>
        <taxon>Bacteria</taxon>
        <taxon>Pseudomonadati</taxon>
        <taxon>Pseudomonadota</taxon>
        <taxon>Alphaproteobacteria</taxon>
        <taxon>Rhodospirillales</taxon>
        <taxon>Rhodospirillaceae</taxon>
        <taxon>Denitrobaculum</taxon>
    </lineage>
</organism>
<evidence type="ECO:0000256" key="3">
    <source>
        <dbReference type="ARBA" id="ARBA00023163"/>
    </source>
</evidence>
<reference evidence="6 7" key="1">
    <citation type="submission" date="2019-06" db="EMBL/GenBank/DDBJ databases">
        <title>Whole genome sequence for Rhodospirillaceae sp. R148.</title>
        <authorList>
            <person name="Wang G."/>
        </authorList>
    </citation>
    <scope>NUCLEOTIDE SEQUENCE [LARGE SCALE GENOMIC DNA]</scope>
    <source>
        <strain evidence="6 7">R148</strain>
    </source>
</reference>
<evidence type="ECO:0000256" key="1">
    <source>
        <dbReference type="ARBA" id="ARBA00023015"/>
    </source>
</evidence>
<feature type="domain" description="HTH crp-type" evidence="5">
    <location>
        <begin position="131"/>
        <end position="205"/>
    </location>
</feature>
<dbReference type="PANTHER" id="PTHR24567:SF26">
    <property type="entry name" value="REGULATORY PROTEIN YEIL"/>
    <property type="match status" value="1"/>
</dbReference>
<name>A0A545SYR1_9PROT</name>
<dbReference type="SUPFAM" id="SSF51206">
    <property type="entry name" value="cAMP-binding domain-like"/>
    <property type="match status" value="1"/>
</dbReference>
<dbReference type="InterPro" id="IPR012318">
    <property type="entry name" value="HTH_CRP"/>
</dbReference>
<dbReference type="InterPro" id="IPR036388">
    <property type="entry name" value="WH-like_DNA-bd_sf"/>
</dbReference>
<keyword evidence="3" id="KW-0804">Transcription</keyword>
<dbReference type="Pfam" id="PF00027">
    <property type="entry name" value="cNMP_binding"/>
    <property type="match status" value="1"/>
</dbReference>
<dbReference type="GO" id="GO:0003677">
    <property type="term" value="F:DNA binding"/>
    <property type="evidence" value="ECO:0007669"/>
    <property type="project" value="UniProtKB-KW"/>
</dbReference>
<dbReference type="PANTHER" id="PTHR24567">
    <property type="entry name" value="CRP FAMILY TRANSCRIPTIONAL REGULATORY PROTEIN"/>
    <property type="match status" value="1"/>
</dbReference>
<dbReference type="CDD" id="cd00038">
    <property type="entry name" value="CAP_ED"/>
    <property type="match status" value="1"/>
</dbReference>
<dbReference type="Proteomes" id="UP000315252">
    <property type="component" value="Unassembled WGS sequence"/>
</dbReference>
<dbReference type="SUPFAM" id="SSF46785">
    <property type="entry name" value="Winged helix' DNA-binding domain"/>
    <property type="match status" value="1"/>
</dbReference>
<dbReference type="GO" id="GO:0005829">
    <property type="term" value="C:cytosol"/>
    <property type="evidence" value="ECO:0007669"/>
    <property type="project" value="TreeGrafter"/>
</dbReference>
<dbReference type="Pfam" id="PF13545">
    <property type="entry name" value="HTH_Crp_2"/>
    <property type="match status" value="1"/>
</dbReference>
<dbReference type="EMBL" id="VHSH01000019">
    <property type="protein sequence ID" value="TQV70104.1"/>
    <property type="molecule type" value="Genomic_DNA"/>
</dbReference>
<dbReference type="AlphaFoldDB" id="A0A545SYR1"/>
<gene>
    <name evidence="6" type="ORF">FKG95_28495</name>
</gene>
<dbReference type="InterPro" id="IPR050397">
    <property type="entry name" value="Env_Response_Regulators"/>
</dbReference>
<dbReference type="GO" id="GO:0003700">
    <property type="term" value="F:DNA-binding transcription factor activity"/>
    <property type="evidence" value="ECO:0007669"/>
    <property type="project" value="TreeGrafter"/>
</dbReference>
<evidence type="ECO:0000259" key="5">
    <source>
        <dbReference type="PROSITE" id="PS51063"/>
    </source>
</evidence>
<dbReference type="InterPro" id="IPR018490">
    <property type="entry name" value="cNMP-bd_dom_sf"/>
</dbReference>
<dbReference type="InterPro" id="IPR036390">
    <property type="entry name" value="WH_DNA-bd_sf"/>
</dbReference>
<dbReference type="Gene3D" id="1.10.10.10">
    <property type="entry name" value="Winged helix-like DNA-binding domain superfamily/Winged helix DNA-binding domain"/>
    <property type="match status" value="1"/>
</dbReference>
<dbReference type="InterPro" id="IPR014710">
    <property type="entry name" value="RmlC-like_jellyroll"/>
</dbReference>
<keyword evidence="7" id="KW-1185">Reference proteome</keyword>
<dbReference type="OrthoDB" id="7584044at2"/>
<accession>A0A545SYR1</accession>
<evidence type="ECO:0000313" key="7">
    <source>
        <dbReference type="Proteomes" id="UP000315252"/>
    </source>
</evidence>
<keyword evidence="2" id="KW-0238">DNA-binding</keyword>
<evidence type="ECO:0000259" key="4">
    <source>
        <dbReference type="PROSITE" id="PS50042"/>
    </source>
</evidence>
<feature type="domain" description="Cyclic nucleotide-binding" evidence="4">
    <location>
        <begin position="16"/>
        <end position="99"/>
    </location>
</feature>
<dbReference type="Gene3D" id="2.60.120.10">
    <property type="entry name" value="Jelly Rolls"/>
    <property type="match status" value="1"/>
</dbReference>
<evidence type="ECO:0000256" key="2">
    <source>
        <dbReference type="ARBA" id="ARBA00023125"/>
    </source>
</evidence>
<dbReference type="InterPro" id="IPR000595">
    <property type="entry name" value="cNMP-bd_dom"/>
</dbReference>
<dbReference type="PROSITE" id="PS51063">
    <property type="entry name" value="HTH_CRP_2"/>
    <property type="match status" value="1"/>
</dbReference>
<keyword evidence="1" id="KW-0805">Transcription regulation</keyword>
<proteinExistence type="predicted"/>
<protein>
    <submittedName>
        <fullName evidence="6">Crp/Fnr family transcriptional regulator</fullName>
    </submittedName>
</protein>
<dbReference type="SMART" id="SM00419">
    <property type="entry name" value="HTH_CRP"/>
    <property type="match status" value="1"/>
</dbReference>
<evidence type="ECO:0000313" key="6">
    <source>
        <dbReference type="EMBL" id="TQV70104.1"/>
    </source>
</evidence>
<sequence>MADKEVDFVSGFKVGEKLYRAGTDIVEEGLADHHIYTLYKGWACRYHMMEDGRRQILSVLLPGDLIGLQSAMFTEPEHSVSALTNVTLCVFERNRFFELYEKQPSLGFDVTWIAAHEEALVDDNLLTVGRRSAAERIAYLLVSLHDRLEPLGLVVDDSFDFPLTQYHISDALGLSLVHTNKTLKKLMQRQLIAISDRRVRIGDQLQLRELAKYEGNKRRPRPLI</sequence>
<comment type="caution">
    <text evidence="6">The sequence shown here is derived from an EMBL/GenBank/DDBJ whole genome shotgun (WGS) entry which is preliminary data.</text>
</comment>
<dbReference type="PROSITE" id="PS50042">
    <property type="entry name" value="CNMP_BINDING_3"/>
    <property type="match status" value="1"/>
</dbReference>